<protein>
    <recommendedName>
        <fullName evidence="7">G-protein coupled receptors family 1 profile domain-containing protein</fullName>
    </recommendedName>
</protein>
<keyword evidence="6" id="KW-1185">Reference proteome</keyword>
<comment type="caution">
    <text evidence="3">The sequence shown here is derived from an EMBL/GenBank/DDBJ whole genome shotgun (WGS) entry which is preliminary data.</text>
</comment>
<gene>
    <name evidence="3" type="ORF">GPM918_LOCUS39414</name>
    <name evidence="2" type="ORF">OVA965_LOCUS26534</name>
    <name evidence="5" type="ORF">SRO942_LOCUS40285</name>
    <name evidence="4" type="ORF">TMI583_LOCUS27274</name>
</gene>
<dbReference type="Proteomes" id="UP000681722">
    <property type="component" value="Unassembled WGS sequence"/>
</dbReference>
<dbReference type="OrthoDB" id="9977799at2759"/>
<feature type="transmembrane region" description="Helical" evidence="1">
    <location>
        <begin position="221"/>
        <end position="244"/>
    </location>
</feature>
<evidence type="ECO:0000313" key="4">
    <source>
        <dbReference type="EMBL" id="CAF4063706.1"/>
    </source>
</evidence>
<dbReference type="Gene3D" id="1.20.1070.10">
    <property type="entry name" value="Rhodopsin 7-helix transmembrane proteins"/>
    <property type="match status" value="1"/>
</dbReference>
<feature type="transmembrane region" description="Helical" evidence="1">
    <location>
        <begin position="191"/>
        <end position="215"/>
    </location>
</feature>
<evidence type="ECO:0000313" key="6">
    <source>
        <dbReference type="Proteomes" id="UP000663829"/>
    </source>
</evidence>
<sequence length="272" mass="31246">MIISCLFLSMVAYNYRQLKQKIPILLSCNTCVAVLFTSIALSSICASNLNRSPNSRWCLIAGYLNHTFNSSIYYAYTLQAFYRLCRIIFNSTAVFKKKKTYSILICIQWSFSLLTMSTALICNWIVFLSSEFYCQVIYSNLVGALYLGLLLYQIPMASMGSMYVWIARFIRQSARTARQQQKRDLIIIKRMFTVVGVLTLMGVPPIVFFMIWLITGHVFSISYAIQWMTFSITLILINIVLIGLTPQLKAKLKHQIIPIVCCINILKITYEM</sequence>
<dbReference type="Proteomes" id="UP000663829">
    <property type="component" value="Unassembled WGS sequence"/>
</dbReference>
<dbReference type="SUPFAM" id="SSF81321">
    <property type="entry name" value="Family A G protein-coupled receptor-like"/>
    <property type="match status" value="1"/>
</dbReference>
<keyword evidence="1" id="KW-0472">Membrane</keyword>
<keyword evidence="1" id="KW-1133">Transmembrane helix</keyword>
<proteinExistence type="predicted"/>
<feature type="transmembrane region" description="Helical" evidence="1">
    <location>
        <begin position="146"/>
        <end position="170"/>
    </location>
</feature>
<dbReference type="EMBL" id="CAJOBC010093280">
    <property type="protein sequence ID" value="CAF4415877.1"/>
    <property type="molecule type" value="Genomic_DNA"/>
</dbReference>
<reference evidence="3" key="1">
    <citation type="submission" date="2021-02" db="EMBL/GenBank/DDBJ databases">
        <authorList>
            <person name="Nowell W R."/>
        </authorList>
    </citation>
    <scope>NUCLEOTIDE SEQUENCE</scope>
</reference>
<dbReference type="EMBL" id="CAJNOQ010027578">
    <property type="protein sequence ID" value="CAF1554707.1"/>
    <property type="molecule type" value="Genomic_DNA"/>
</dbReference>
<dbReference type="Proteomes" id="UP000682733">
    <property type="component" value="Unassembled WGS sequence"/>
</dbReference>
<evidence type="ECO:0008006" key="7">
    <source>
        <dbReference type="Google" id="ProtNLM"/>
    </source>
</evidence>
<accession>A0A815X9N0</accession>
<organism evidence="3 6">
    <name type="scientific">Didymodactylos carnosus</name>
    <dbReference type="NCBI Taxonomy" id="1234261"/>
    <lineage>
        <taxon>Eukaryota</taxon>
        <taxon>Metazoa</taxon>
        <taxon>Spiralia</taxon>
        <taxon>Gnathifera</taxon>
        <taxon>Rotifera</taxon>
        <taxon>Eurotatoria</taxon>
        <taxon>Bdelloidea</taxon>
        <taxon>Philodinida</taxon>
        <taxon>Philodinidae</taxon>
        <taxon>Didymodactylos</taxon>
    </lineage>
</organism>
<keyword evidence="1" id="KW-0812">Transmembrane</keyword>
<dbReference type="Proteomes" id="UP000677228">
    <property type="component" value="Unassembled WGS sequence"/>
</dbReference>
<dbReference type="EMBL" id="CAJNOK010017054">
    <property type="protein sequence ID" value="CAF1256801.1"/>
    <property type="molecule type" value="Genomic_DNA"/>
</dbReference>
<evidence type="ECO:0000313" key="5">
    <source>
        <dbReference type="EMBL" id="CAF4415877.1"/>
    </source>
</evidence>
<dbReference type="AlphaFoldDB" id="A0A815X9N0"/>
<evidence type="ECO:0000313" key="3">
    <source>
        <dbReference type="EMBL" id="CAF1554707.1"/>
    </source>
</evidence>
<evidence type="ECO:0000256" key="1">
    <source>
        <dbReference type="SAM" id="Phobius"/>
    </source>
</evidence>
<feature type="transmembrane region" description="Helical" evidence="1">
    <location>
        <begin position="24"/>
        <end position="44"/>
    </location>
</feature>
<evidence type="ECO:0000313" key="2">
    <source>
        <dbReference type="EMBL" id="CAF1256801.1"/>
    </source>
</evidence>
<dbReference type="EMBL" id="CAJOBA010038608">
    <property type="protein sequence ID" value="CAF4063706.1"/>
    <property type="molecule type" value="Genomic_DNA"/>
</dbReference>
<name>A0A815X9N0_9BILA</name>
<feature type="transmembrane region" description="Helical" evidence="1">
    <location>
        <begin position="101"/>
        <end position="126"/>
    </location>
</feature>